<dbReference type="AlphaFoldDB" id="A0A645JBN7"/>
<proteinExistence type="predicted"/>
<protein>
    <submittedName>
        <fullName evidence="1">Uncharacterized protein</fullName>
    </submittedName>
</protein>
<organism evidence="1">
    <name type="scientific">bioreactor metagenome</name>
    <dbReference type="NCBI Taxonomy" id="1076179"/>
    <lineage>
        <taxon>unclassified sequences</taxon>
        <taxon>metagenomes</taxon>
        <taxon>ecological metagenomes</taxon>
    </lineage>
</organism>
<reference evidence="1" key="1">
    <citation type="submission" date="2019-08" db="EMBL/GenBank/DDBJ databases">
        <authorList>
            <person name="Kucharzyk K."/>
            <person name="Murdoch R.W."/>
            <person name="Higgins S."/>
            <person name="Loffler F."/>
        </authorList>
    </citation>
    <scope>NUCLEOTIDE SEQUENCE</scope>
</reference>
<name>A0A645JBN7_9ZZZZ</name>
<dbReference type="EMBL" id="VSSQ01135830">
    <property type="protein sequence ID" value="MPN60490.1"/>
    <property type="molecule type" value="Genomic_DNA"/>
</dbReference>
<gene>
    <name evidence="1" type="ORF">SDC9_208218</name>
</gene>
<comment type="caution">
    <text evidence="1">The sequence shown here is derived from an EMBL/GenBank/DDBJ whole genome shotgun (WGS) entry which is preliminary data.</text>
</comment>
<evidence type="ECO:0000313" key="1">
    <source>
        <dbReference type="EMBL" id="MPN60490.1"/>
    </source>
</evidence>
<sequence length="110" mass="12248">MQGKRFQHIRFFGFVAECIIRCAGTFFFRKRFSGTQHSVRKADANTNPDAGFAGKQDRRLCIPVTDFNNLAYNAVELIGIPSASADKKTVYIGQDNQVFTVGFIHAAAIE</sequence>
<accession>A0A645JBN7</accession>